<dbReference type="EMBL" id="NOII01000001">
    <property type="protein sequence ID" value="OYD58691.1"/>
    <property type="molecule type" value="Genomic_DNA"/>
</dbReference>
<keyword evidence="2" id="KW-1185">Reference proteome</keyword>
<name>A0A235FBI6_9BACL</name>
<proteinExistence type="predicted"/>
<evidence type="ECO:0000313" key="1">
    <source>
        <dbReference type="EMBL" id="OYD58691.1"/>
    </source>
</evidence>
<comment type="caution">
    <text evidence="1">The sequence shown here is derived from an EMBL/GenBank/DDBJ whole genome shotgun (WGS) entry which is preliminary data.</text>
</comment>
<gene>
    <name evidence="1" type="ORF">CGZ90_01975</name>
</gene>
<reference evidence="1 2" key="1">
    <citation type="submission" date="2017-07" db="EMBL/GenBank/DDBJ databases">
        <title>Fictibacillus sp. nov. GDSW-R2A3 Genome sequencing and assembly.</title>
        <authorList>
            <person name="Mayilraj S."/>
        </authorList>
    </citation>
    <scope>NUCLEOTIDE SEQUENCE [LARGE SCALE GENOMIC DNA]</scope>
    <source>
        <strain evidence="1 2">GDSW-R2A3</strain>
    </source>
</reference>
<dbReference type="AlphaFoldDB" id="A0A235FBI6"/>
<protein>
    <submittedName>
        <fullName evidence="1">Uncharacterized protein</fullName>
    </submittedName>
</protein>
<accession>A0A235FBI6</accession>
<dbReference type="Proteomes" id="UP000215059">
    <property type="component" value="Unassembled WGS sequence"/>
</dbReference>
<dbReference type="RefSeq" id="WP_094250652.1">
    <property type="nucleotide sequence ID" value="NZ_JBHLXL010000001.1"/>
</dbReference>
<organism evidence="1 2">
    <name type="scientific">Fictibacillus aquaticus</name>
    <dbReference type="NCBI Taxonomy" id="2021314"/>
    <lineage>
        <taxon>Bacteria</taxon>
        <taxon>Bacillati</taxon>
        <taxon>Bacillota</taxon>
        <taxon>Bacilli</taxon>
        <taxon>Bacillales</taxon>
        <taxon>Fictibacillaceae</taxon>
        <taxon>Fictibacillus</taxon>
    </lineage>
</organism>
<evidence type="ECO:0000313" key="2">
    <source>
        <dbReference type="Proteomes" id="UP000215059"/>
    </source>
</evidence>
<sequence length="232" mass="25683">MQHIDTSADKKENGLTKVQAIDAYLDSLNHVTSVHIAKILYNILKIDINRISSAGEGRKASLYPPAVMERVRSSLERSGKPVHDAFIMNLEKAEVLDHYLGQHHNSGSGIRAAINMIFGMNIEGIATLAAARIALYSKGQWISKTNKDLVAVYTGKGDIDVEIRPTPYFTEKTGLTNLPENLQELLQNLGFSFHEEKGAYYYCNPEGESVPDDFKTKTMNTIMNGMSGYASL</sequence>
<dbReference type="OrthoDB" id="2573403at2"/>